<organism evidence="1 2">
    <name type="scientific">Corynebacterium matruchotii ATCC 14266</name>
    <dbReference type="NCBI Taxonomy" id="553207"/>
    <lineage>
        <taxon>Bacteria</taxon>
        <taxon>Bacillati</taxon>
        <taxon>Actinomycetota</taxon>
        <taxon>Actinomycetes</taxon>
        <taxon>Mycobacteriales</taxon>
        <taxon>Corynebacteriaceae</taxon>
        <taxon>Corynebacterium</taxon>
    </lineage>
</organism>
<dbReference type="STRING" id="553207.HMPREF0299_7631"/>
<protein>
    <submittedName>
        <fullName evidence="1">Uncharacterized protein</fullName>
    </submittedName>
</protein>
<dbReference type="Gene3D" id="2.180.10.10">
    <property type="entry name" value="RHS repeat-associated core"/>
    <property type="match status" value="1"/>
</dbReference>
<dbReference type="EMBL" id="ACSH02000004">
    <property type="protein sequence ID" value="EFM49676.1"/>
    <property type="molecule type" value="Genomic_DNA"/>
</dbReference>
<accession>E0DDW3</accession>
<sequence>MDVNEPHMVGVGTLWPVNPITDEILGQIELAPSGSPDSTFYAMISDFAGAPKELVDVTTGGIVGYSKQSLFGKRAWFGERTSPLLFAGQYEDAESGWGV</sequence>
<comment type="caution">
    <text evidence="1">The sequence shown here is derived from an EMBL/GenBank/DDBJ whole genome shotgun (WGS) entry which is preliminary data.</text>
</comment>
<gene>
    <name evidence="1" type="ORF">HMPREF0299_7631</name>
</gene>
<evidence type="ECO:0000313" key="2">
    <source>
        <dbReference type="Proteomes" id="UP000004218"/>
    </source>
</evidence>
<dbReference type="AlphaFoldDB" id="E0DDW3"/>
<dbReference type="Proteomes" id="UP000004218">
    <property type="component" value="Unassembled WGS sequence"/>
</dbReference>
<evidence type="ECO:0000313" key="1">
    <source>
        <dbReference type="EMBL" id="EFM49676.1"/>
    </source>
</evidence>
<keyword evidence="2" id="KW-1185">Reference proteome</keyword>
<name>E0DDW3_9CORY</name>
<reference evidence="1" key="1">
    <citation type="submission" date="2010-08" db="EMBL/GenBank/DDBJ databases">
        <authorList>
            <person name="Harkins D.M."/>
            <person name="Madupu R."/>
            <person name="Durkin A.S."/>
            <person name="Torralba M."/>
            <person name="Methe B."/>
            <person name="Sutton G.G."/>
            <person name="Nelson K.E."/>
        </authorList>
    </citation>
    <scope>NUCLEOTIDE SEQUENCE [LARGE SCALE GENOMIC DNA]</scope>
    <source>
        <strain evidence="1">ATCC 14266</strain>
    </source>
</reference>
<proteinExistence type="predicted"/>